<feature type="domain" description="Glycosyltransferase 2-like" evidence="8">
    <location>
        <begin position="115"/>
        <end position="263"/>
    </location>
</feature>
<dbReference type="Pfam" id="PF13632">
    <property type="entry name" value="Glyco_trans_2_3"/>
    <property type="match status" value="1"/>
</dbReference>
<dbReference type="PANTHER" id="PTHR43867:SF2">
    <property type="entry name" value="CELLULOSE SYNTHASE CATALYTIC SUBUNIT A [UDP-FORMING]"/>
    <property type="match status" value="1"/>
</dbReference>
<dbReference type="PANTHER" id="PTHR43867">
    <property type="entry name" value="CELLULOSE SYNTHASE CATALYTIC SUBUNIT A [UDP-FORMING]"/>
    <property type="match status" value="1"/>
</dbReference>
<protein>
    <submittedName>
        <fullName evidence="9">Nucleotide-diphospho-sugar transferase</fullName>
    </submittedName>
</protein>
<dbReference type="GO" id="GO:0016757">
    <property type="term" value="F:glycosyltransferase activity"/>
    <property type="evidence" value="ECO:0007669"/>
    <property type="project" value="UniProtKB-KW"/>
</dbReference>
<dbReference type="EMBL" id="MU004235">
    <property type="protein sequence ID" value="KAF2669351.1"/>
    <property type="molecule type" value="Genomic_DNA"/>
</dbReference>
<keyword evidence="3 9" id="KW-0808">Transferase</keyword>
<comment type="subcellular location">
    <subcellularLocation>
        <location evidence="1">Membrane</location>
        <topology evidence="1">Multi-pass membrane protein</topology>
    </subcellularLocation>
</comment>
<feature type="transmembrane region" description="Helical" evidence="7">
    <location>
        <begin position="317"/>
        <end position="337"/>
    </location>
</feature>
<gene>
    <name evidence="9" type="ORF">BT63DRAFT_455333</name>
</gene>
<keyword evidence="2" id="KW-0328">Glycosyltransferase</keyword>
<evidence type="ECO:0000256" key="2">
    <source>
        <dbReference type="ARBA" id="ARBA00022676"/>
    </source>
</evidence>
<evidence type="ECO:0000313" key="10">
    <source>
        <dbReference type="Proteomes" id="UP000799302"/>
    </source>
</evidence>
<evidence type="ECO:0000256" key="5">
    <source>
        <dbReference type="ARBA" id="ARBA00022989"/>
    </source>
</evidence>
<dbReference type="Proteomes" id="UP000799302">
    <property type="component" value="Unassembled WGS sequence"/>
</dbReference>
<feature type="transmembrane region" description="Helical" evidence="7">
    <location>
        <begin position="281"/>
        <end position="305"/>
    </location>
</feature>
<reference evidence="9" key="1">
    <citation type="journal article" date="2020" name="Stud. Mycol.">
        <title>101 Dothideomycetes genomes: a test case for predicting lifestyles and emergence of pathogens.</title>
        <authorList>
            <person name="Haridas S."/>
            <person name="Albert R."/>
            <person name="Binder M."/>
            <person name="Bloem J."/>
            <person name="Labutti K."/>
            <person name="Salamov A."/>
            <person name="Andreopoulos B."/>
            <person name="Baker S."/>
            <person name="Barry K."/>
            <person name="Bills G."/>
            <person name="Bluhm B."/>
            <person name="Cannon C."/>
            <person name="Castanera R."/>
            <person name="Culley D."/>
            <person name="Daum C."/>
            <person name="Ezra D."/>
            <person name="Gonzalez J."/>
            <person name="Henrissat B."/>
            <person name="Kuo A."/>
            <person name="Liang C."/>
            <person name="Lipzen A."/>
            <person name="Lutzoni F."/>
            <person name="Magnuson J."/>
            <person name="Mondo S."/>
            <person name="Nolan M."/>
            <person name="Ohm R."/>
            <person name="Pangilinan J."/>
            <person name="Park H.-J."/>
            <person name="Ramirez L."/>
            <person name="Alfaro M."/>
            <person name="Sun H."/>
            <person name="Tritt A."/>
            <person name="Yoshinaga Y."/>
            <person name="Zwiers L.-H."/>
            <person name="Turgeon B."/>
            <person name="Goodwin S."/>
            <person name="Spatafora J."/>
            <person name="Crous P."/>
            <person name="Grigoriev I."/>
        </authorList>
    </citation>
    <scope>NUCLEOTIDE SEQUENCE</scope>
    <source>
        <strain evidence="9">CBS 115976</strain>
    </source>
</reference>
<keyword evidence="10" id="KW-1185">Reference proteome</keyword>
<evidence type="ECO:0000259" key="8">
    <source>
        <dbReference type="Pfam" id="PF13632"/>
    </source>
</evidence>
<keyword evidence="5 7" id="KW-1133">Transmembrane helix</keyword>
<dbReference type="InterPro" id="IPR050321">
    <property type="entry name" value="Glycosyltr_2/OpgH_subfam"/>
</dbReference>
<dbReference type="GO" id="GO:0016020">
    <property type="term" value="C:membrane"/>
    <property type="evidence" value="ECO:0007669"/>
    <property type="project" value="UniProtKB-SubCell"/>
</dbReference>
<keyword evidence="4 7" id="KW-0812">Transmembrane</keyword>
<dbReference type="InterPro" id="IPR001173">
    <property type="entry name" value="Glyco_trans_2-like"/>
</dbReference>
<feature type="transmembrane region" description="Helical" evidence="7">
    <location>
        <begin position="401"/>
        <end position="423"/>
    </location>
</feature>
<evidence type="ECO:0000256" key="3">
    <source>
        <dbReference type="ARBA" id="ARBA00022679"/>
    </source>
</evidence>
<accession>A0A6A6UCN4</accession>
<evidence type="ECO:0000256" key="7">
    <source>
        <dbReference type="SAM" id="Phobius"/>
    </source>
</evidence>
<dbReference type="SUPFAM" id="SSF53448">
    <property type="entry name" value="Nucleotide-diphospho-sugar transferases"/>
    <property type="match status" value="1"/>
</dbReference>
<proteinExistence type="predicted"/>
<name>A0A6A6UCN4_9PEZI</name>
<evidence type="ECO:0000256" key="4">
    <source>
        <dbReference type="ARBA" id="ARBA00022692"/>
    </source>
</evidence>
<dbReference type="CDD" id="cd06421">
    <property type="entry name" value="CESA_CelA_like"/>
    <property type="match status" value="1"/>
</dbReference>
<organism evidence="9 10">
    <name type="scientific">Microthyrium microscopicum</name>
    <dbReference type="NCBI Taxonomy" id="703497"/>
    <lineage>
        <taxon>Eukaryota</taxon>
        <taxon>Fungi</taxon>
        <taxon>Dikarya</taxon>
        <taxon>Ascomycota</taxon>
        <taxon>Pezizomycotina</taxon>
        <taxon>Dothideomycetes</taxon>
        <taxon>Dothideomycetes incertae sedis</taxon>
        <taxon>Microthyriales</taxon>
        <taxon>Microthyriaceae</taxon>
        <taxon>Microthyrium</taxon>
    </lineage>
</organism>
<evidence type="ECO:0000313" key="9">
    <source>
        <dbReference type="EMBL" id="KAF2669351.1"/>
    </source>
</evidence>
<sequence length="531" mass="59175">MCAKFSGWRPSLRLAGDNVPTVDVFITYCGEGLDVLLDTVHASCALDYPRESFHIYILDDHGFDGVRDALKDVQEKFSNLHYGCRGEKVTTHSKAANLNFGVEYSEKQSASEFLAVLDVDMIPNQNWLRAMLPHILNDDHVALANPPQDFYNIPKNDILGGSFEFRWLSDVFMPMQDCAGKAWCTGSGFVVRRRAIADIQGFPTATLAEDVLTSTLLSGKGWRVVHVHEVLQWGLAPTGLGGILKQRQRMAAGIVSVALLGRSSKGREIGNGQKADNMAIAVIYSFAAIVIASSSISIPILMAAGSQLIQFKTHTQLLICFWLGSFDCVCQLFYGIVESSLSDYRLPILNRFKGLWSVPHRLLSVFQALYRDGDTKFKPTGLSLRSEEILYTSALRKRLNYVFLECYLFGHFVILLACLLGAWKTFQPLTRISFSKSSSQAVWTELMLQAGWPPLLLFWTSVLANAWVPLYYGIAPPKPILRQSLLKHCPKSNALVPTETAKENDEQPVTQWQGLWVGLWVVMGGAWCIVL</sequence>
<evidence type="ECO:0000256" key="6">
    <source>
        <dbReference type="ARBA" id="ARBA00023136"/>
    </source>
</evidence>
<dbReference type="InterPro" id="IPR029044">
    <property type="entry name" value="Nucleotide-diphossugar_trans"/>
</dbReference>
<dbReference type="OrthoDB" id="72851at2759"/>
<dbReference type="Gene3D" id="3.90.550.10">
    <property type="entry name" value="Spore Coat Polysaccharide Biosynthesis Protein SpsA, Chain A"/>
    <property type="match status" value="1"/>
</dbReference>
<keyword evidence="6 7" id="KW-0472">Membrane</keyword>
<dbReference type="AlphaFoldDB" id="A0A6A6UCN4"/>
<evidence type="ECO:0000256" key="1">
    <source>
        <dbReference type="ARBA" id="ARBA00004141"/>
    </source>
</evidence>
<feature type="transmembrane region" description="Helical" evidence="7">
    <location>
        <begin position="455"/>
        <end position="474"/>
    </location>
</feature>